<protein>
    <submittedName>
        <fullName evidence="2">Uncharacterized protein</fullName>
    </submittedName>
</protein>
<keyword evidence="1" id="KW-0812">Transmembrane</keyword>
<sequence length="72" mass="8111">MCVPVFVVVCLVLSCLVGFVLAPLYQDCWLFWVCLPLSPLVGQSVSQGNHRWNSGWRMLLLCFALLCSVCFE</sequence>
<reference evidence="2" key="1">
    <citation type="journal article" date="2023" name="Mol. Phylogenet. Evol.">
        <title>Genome-scale phylogeny and comparative genomics of the fungal order Sordariales.</title>
        <authorList>
            <person name="Hensen N."/>
            <person name="Bonometti L."/>
            <person name="Westerberg I."/>
            <person name="Brannstrom I.O."/>
            <person name="Guillou S."/>
            <person name="Cros-Aarteil S."/>
            <person name="Calhoun S."/>
            <person name="Haridas S."/>
            <person name="Kuo A."/>
            <person name="Mondo S."/>
            <person name="Pangilinan J."/>
            <person name="Riley R."/>
            <person name="LaButti K."/>
            <person name="Andreopoulos B."/>
            <person name="Lipzen A."/>
            <person name="Chen C."/>
            <person name="Yan M."/>
            <person name="Daum C."/>
            <person name="Ng V."/>
            <person name="Clum A."/>
            <person name="Steindorff A."/>
            <person name="Ohm R.A."/>
            <person name="Martin F."/>
            <person name="Silar P."/>
            <person name="Natvig D.O."/>
            <person name="Lalanne C."/>
            <person name="Gautier V."/>
            <person name="Ament-Velasquez S.L."/>
            <person name="Kruys A."/>
            <person name="Hutchinson M.I."/>
            <person name="Powell A.J."/>
            <person name="Barry K."/>
            <person name="Miller A.N."/>
            <person name="Grigoriev I.V."/>
            <person name="Debuchy R."/>
            <person name="Gladieux P."/>
            <person name="Hiltunen Thoren M."/>
            <person name="Johannesson H."/>
        </authorList>
    </citation>
    <scope>NUCLEOTIDE SEQUENCE</scope>
    <source>
        <strain evidence="2">SMH4131-1</strain>
    </source>
</reference>
<gene>
    <name evidence="2" type="ORF">B0T19DRAFT_417861</name>
</gene>
<dbReference type="EMBL" id="JAUEPO010000002">
    <property type="protein sequence ID" value="KAK3333358.1"/>
    <property type="molecule type" value="Genomic_DNA"/>
</dbReference>
<organism evidence="2 3">
    <name type="scientific">Cercophora scortea</name>
    <dbReference type="NCBI Taxonomy" id="314031"/>
    <lineage>
        <taxon>Eukaryota</taxon>
        <taxon>Fungi</taxon>
        <taxon>Dikarya</taxon>
        <taxon>Ascomycota</taxon>
        <taxon>Pezizomycotina</taxon>
        <taxon>Sordariomycetes</taxon>
        <taxon>Sordariomycetidae</taxon>
        <taxon>Sordariales</taxon>
        <taxon>Lasiosphaeriaceae</taxon>
        <taxon>Cercophora</taxon>
    </lineage>
</organism>
<name>A0AAE0IY23_9PEZI</name>
<comment type="caution">
    <text evidence="2">The sequence shown here is derived from an EMBL/GenBank/DDBJ whole genome shotgun (WGS) entry which is preliminary data.</text>
</comment>
<dbReference type="AlphaFoldDB" id="A0AAE0IY23"/>
<keyword evidence="1" id="KW-0472">Membrane</keyword>
<keyword evidence="1" id="KW-1133">Transmembrane helix</keyword>
<feature type="transmembrane region" description="Helical" evidence="1">
    <location>
        <begin position="54"/>
        <end position="71"/>
    </location>
</feature>
<evidence type="ECO:0000313" key="3">
    <source>
        <dbReference type="Proteomes" id="UP001286456"/>
    </source>
</evidence>
<reference evidence="2" key="2">
    <citation type="submission" date="2023-06" db="EMBL/GenBank/DDBJ databases">
        <authorList>
            <consortium name="Lawrence Berkeley National Laboratory"/>
            <person name="Haridas S."/>
            <person name="Hensen N."/>
            <person name="Bonometti L."/>
            <person name="Westerberg I."/>
            <person name="Brannstrom I.O."/>
            <person name="Guillou S."/>
            <person name="Cros-Aarteil S."/>
            <person name="Calhoun S."/>
            <person name="Kuo A."/>
            <person name="Mondo S."/>
            <person name="Pangilinan J."/>
            <person name="Riley R."/>
            <person name="Labutti K."/>
            <person name="Andreopoulos B."/>
            <person name="Lipzen A."/>
            <person name="Chen C."/>
            <person name="Yanf M."/>
            <person name="Daum C."/>
            <person name="Ng V."/>
            <person name="Clum A."/>
            <person name="Steindorff A."/>
            <person name="Ohm R."/>
            <person name="Martin F."/>
            <person name="Silar P."/>
            <person name="Natvig D."/>
            <person name="Lalanne C."/>
            <person name="Gautier V."/>
            <person name="Ament-Velasquez S.L."/>
            <person name="Kruys A."/>
            <person name="Hutchinson M.I."/>
            <person name="Powell A.J."/>
            <person name="Barry K."/>
            <person name="Miller A.N."/>
            <person name="Grigoriev I.V."/>
            <person name="Debuchy R."/>
            <person name="Gladieux P."/>
            <person name="Thoren M.H."/>
            <person name="Johannesson H."/>
        </authorList>
    </citation>
    <scope>NUCLEOTIDE SEQUENCE</scope>
    <source>
        <strain evidence="2">SMH4131-1</strain>
    </source>
</reference>
<accession>A0AAE0IY23</accession>
<keyword evidence="3" id="KW-1185">Reference proteome</keyword>
<evidence type="ECO:0000313" key="2">
    <source>
        <dbReference type="EMBL" id="KAK3333358.1"/>
    </source>
</evidence>
<proteinExistence type="predicted"/>
<dbReference type="Proteomes" id="UP001286456">
    <property type="component" value="Unassembled WGS sequence"/>
</dbReference>
<evidence type="ECO:0000256" key="1">
    <source>
        <dbReference type="SAM" id="Phobius"/>
    </source>
</evidence>